<keyword evidence="1" id="KW-0812">Transmembrane</keyword>
<feature type="transmembrane region" description="Helical" evidence="1">
    <location>
        <begin position="80"/>
        <end position="102"/>
    </location>
</feature>
<feature type="transmembrane region" description="Helical" evidence="1">
    <location>
        <begin position="43"/>
        <end position="60"/>
    </location>
</feature>
<keyword evidence="1" id="KW-1133">Transmembrane helix</keyword>
<proteinExistence type="predicted"/>
<feature type="transmembrane region" description="Helical" evidence="1">
    <location>
        <begin position="12"/>
        <end position="36"/>
    </location>
</feature>
<evidence type="ECO:0000313" key="3">
    <source>
        <dbReference type="Proteomes" id="UP001595821"/>
    </source>
</evidence>
<dbReference type="GeneID" id="71852332"/>
<accession>A0ABD5NUP9</accession>
<sequence length="105" mass="10559">MSVLEELVETGVGALALSFGVVAGVAVYSTGSVAAVVDVTARFVDAVALTVLPPTSLAAWPNAVAGLAGTGAAVSLEDSVSYRAAGFVATYLFLAVLLHYLFTPI</sequence>
<reference evidence="2 3" key="1">
    <citation type="journal article" date="2014" name="Int. J. Syst. Evol. Microbiol.">
        <title>Complete genome sequence of Corynebacterium casei LMG S-19264T (=DSM 44701T), isolated from a smear-ripened cheese.</title>
        <authorList>
            <consortium name="US DOE Joint Genome Institute (JGI-PGF)"/>
            <person name="Walter F."/>
            <person name="Albersmeier A."/>
            <person name="Kalinowski J."/>
            <person name="Ruckert C."/>
        </authorList>
    </citation>
    <scope>NUCLEOTIDE SEQUENCE [LARGE SCALE GENOMIC DNA]</scope>
    <source>
        <strain evidence="2 3">IBRC-M 10912</strain>
    </source>
</reference>
<dbReference type="AlphaFoldDB" id="A0ABD5NUP9"/>
<dbReference type="RefSeq" id="WP_246971352.1">
    <property type="nucleotide sequence ID" value="NZ_CP095397.1"/>
</dbReference>
<organism evidence="2 3">
    <name type="scientific">Natribaculum luteum</name>
    <dbReference type="NCBI Taxonomy" id="1586232"/>
    <lineage>
        <taxon>Archaea</taxon>
        <taxon>Methanobacteriati</taxon>
        <taxon>Methanobacteriota</taxon>
        <taxon>Stenosarchaea group</taxon>
        <taxon>Halobacteria</taxon>
        <taxon>Halobacteriales</taxon>
        <taxon>Natrialbaceae</taxon>
        <taxon>Natribaculum</taxon>
    </lineage>
</organism>
<name>A0ABD5NUP9_9EURY</name>
<protein>
    <submittedName>
        <fullName evidence="2">Uncharacterized protein</fullName>
    </submittedName>
</protein>
<gene>
    <name evidence="2" type="ORF">ACFOZ7_00630</name>
</gene>
<dbReference type="EMBL" id="JBHSDJ010000002">
    <property type="protein sequence ID" value="MFC4245520.1"/>
    <property type="molecule type" value="Genomic_DNA"/>
</dbReference>
<evidence type="ECO:0000313" key="2">
    <source>
        <dbReference type="EMBL" id="MFC4245520.1"/>
    </source>
</evidence>
<comment type="caution">
    <text evidence="2">The sequence shown here is derived from an EMBL/GenBank/DDBJ whole genome shotgun (WGS) entry which is preliminary data.</text>
</comment>
<dbReference type="Proteomes" id="UP001595821">
    <property type="component" value="Unassembled WGS sequence"/>
</dbReference>
<keyword evidence="1" id="KW-0472">Membrane</keyword>
<evidence type="ECO:0000256" key="1">
    <source>
        <dbReference type="SAM" id="Phobius"/>
    </source>
</evidence>